<dbReference type="GO" id="GO:0022857">
    <property type="term" value="F:transmembrane transporter activity"/>
    <property type="evidence" value="ECO:0007669"/>
    <property type="project" value="InterPro"/>
</dbReference>
<feature type="transmembrane region" description="Helical" evidence="6">
    <location>
        <begin position="370"/>
        <end position="390"/>
    </location>
</feature>
<evidence type="ECO:0000256" key="1">
    <source>
        <dbReference type="ARBA" id="ARBA00004651"/>
    </source>
</evidence>
<feature type="transmembrane region" description="Helical" evidence="6">
    <location>
        <begin position="252"/>
        <end position="275"/>
    </location>
</feature>
<reference evidence="7 8" key="1">
    <citation type="submission" date="2018-06" db="EMBL/GenBank/DDBJ databases">
        <title>The complete genome sequence of a nosiheptide producer Streptomyces actuosus ATCC 25421: deducing the ability of producing a new class III lantibiotics.</title>
        <authorList>
            <person name="Liu W."/>
            <person name="Sun F."/>
            <person name="Hu Y."/>
        </authorList>
    </citation>
    <scope>NUCLEOTIDE SEQUENCE [LARGE SCALE GENOMIC DNA]</scope>
    <source>
        <strain evidence="7 8">ATCC 25421</strain>
    </source>
</reference>
<gene>
    <name evidence="7" type="ORF">DMT42_00555</name>
</gene>
<feature type="transmembrane region" description="Helical" evidence="6">
    <location>
        <begin position="170"/>
        <end position="189"/>
    </location>
</feature>
<evidence type="ECO:0000256" key="4">
    <source>
        <dbReference type="ARBA" id="ARBA00022989"/>
    </source>
</evidence>
<keyword evidence="3 6" id="KW-0812">Transmembrane</keyword>
<evidence type="ECO:0000256" key="6">
    <source>
        <dbReference type="SAM" id="Phobius"/>
    </source>
</evidence>
<dbReference type="OrthoDB" id="4202875at2"/>
<dbReference type="Gene3D" id="1.20.1250.20">
    <property type="entry name" value="MFS general substrate transporter like domains"/>
    <property type="match status" value="1"/>
</dbReference>
<evidence type="ECO:0000256" key="2">
    <source>
        <dbReference type="ARBA" id="ARBA00022475"/>
    </source>
</evidence>
<feature type="transmembrane region" description="Helical" evidence="6">
    <location>
        <begin position="402"/>
        <end position="421"/>
    </location>
</feature>
<dbReference type="PANTHER" id="PTHR23513:SF11">
    <property type="entry name" value="STAPHYLOFERRIN A TRANSPORTER"/>
    <property type="match status" value="1"/>
</dbReference>
<keyword evidence="5 6" id="KW-0472">Membrane</keyword>
<dbReference type="SUPFAM" id="SSF103473">
    <property type="entry name" value="MFS general substrate transporter"/>
    <property type="match status" value="1"/>
</dbReference>
<feature type="transmembrane region" description="Helical" evidence="6">
    <location>
        <begin position="108"/>
        <end position="129"/>
    </location>
</feature>
<proteinExistence type="predicted"/>
<feature type="transmembrane region" description="Helical" evidence="6">
    <location>
        <begin position="281"/>
        <end position="303"/>
    </location>
</feature>
<dbReference type="InterPro" id="IPR036259">
    <property type="entry name" value="MFS_trans_sf"/>
</dbReference>
<evidence type="ECO:0000313" key="8">
    <source>
        <dbReference type="Proteomes" id="UP000247634"/>
    </source>
</evidence>
<feature type="transmembrane region" description="Helical" evidence="6">
    <location>
        <begin position="201"/>
        <end position="222"/>
    </location>
</feature>
<protein>
    <submittedName>
        <fullName evidence="7">MFS transporter</fullName>
    </submittedName>
</protein>
<evidence type="ECO:0000313" key="7">
    <source>
        <dbReference type="EMBL" id="AWT47364.1"/>
    </source>
</evidence>
<keyword evidence="2" id="KW-1003">Cell membrane</keyword>
<evidence type="ECO:0000256" key="3">
    <source>
        <dbReference type="ARBA" id="ARBA00022692"/>
    </source>
</evidence>
<dbReference type="InterPro" id="IPR011701">
    <property type="entry name" value="MFS"/>
</dbReference>
<dbReference type="Pfam" id="PF07690">
    <property type="entry name" value="MFS_1"/>
    <property type="match status" value="1"/>
</dbReference>
<dbReference type="Proteomes" id="UP000247634">
    <property type="component" value="Chromosome"/>
</dbReference>
<feature type="transmembrane region" description="Helical" evidence="6">
    <location>
        <begin position="135"/>
        <end position="158"/>
    </location>
</feature>
<dbReference type="EMBL" id="CP029788">
    <property type="protein sequence ID" value="AWT47364.1"/>
    <property type="molecule type" value="Genomic_DNA"/>
</dbReference>
<comment type="subcellular location">
    <subcellularLocation>
        <location evidence="1">Cell membrane</location>
        <topology evidence="1">Multi-pass membrane protein</topology>
    </subcellularLocation>
</comment>
<organism evidence="7 8">
    <name type="scientific">Streptomyces actuosus</name>
    <dbReference type="NCBI Taxonomy" id="1885"/>
    <lineage>
        <taxon>Bacteria</taxon>
        <taxon>Bacillati</taxon>
        <taxon>Actinomycetota</taxon>
        <taxon>Actinomycetes</taxon>
        <taxon>Kitasatosporales</taxon>
        <taxon>Streptomycetaceae</taxon>
        <taxon>Streptomyces</taxon>
    </lineage>
</organism>
<keyword evidence="8" id="KW-1185">Reference proteome</keyword>
<keyword evidence="4 6" id="KW-1133">Transmembrane helix</keyword>
<evidence type="ECO:0000256" key="5">
    <source>
        <dbReference type="ARBA" id="ARBA00023136"/>
    </source>
</evidence>
<dbReference type="PANTHER" id="PTHR23513">
    <property type="entry name" value="INTEGRAL MEMBRANE EFFLUX PROTEIN-RELATED"/>
    <property type="match status" value="1"/>
</dbReference>
<name>A0A2U9PEC3_STRAS</name>
<sequence>MTKDGRTSHVGRPGSGVPVGRHAVLLQTSVEQRRRRGAQRWVLVRYLQVALLVRIASEGARVALVVLAVDRTGSTGYGGALSAALLVPSVLAAPLAGALADRVRRRRLFHAGGLVFYGTGLGAVALLVGRVPAPAALLVAAAAGCCTPLLTGGLTSLLSDLLPPTALSRGFSLDAVSYNLAGMAGPALASGLAVSTGPDRALVLLGAGAVVGGLLVFALPLGPRTGGNPALRPADLGAAAVLLVRDPQLRSLTWASGVGQLGIGALPVISVLLAAHYRTPWAAGGLMTALALGSLTGSLAYAWRPWGSRRPERTVIGMLCATGAALALVPCADNVAVAAGGFALAGCCTGPLFAALLAGRDRYAPPAVRTQVFTLGAGIKSTFAAGGAALAGCWQSPGSGSLVLAAAGCQVAAAVLGACLLRGRKETKAKCPPSTTKARR</sequence>
<feature type="transmembrane region" description="Helical" evidence="6">
    <location>
        <begin position="338"/>
        <end position="358"/>
    </location>
</feature>
<feature type="transmembrane region" description="Helical" evidence="6">
    <location>
        <begin position="75"/>
        <end position="96"/>
    </location>
</feature>
<dbReference type="AlphaFoldDB" id="A0A2U9PEC3"/>
<dbReference type="KEGG" id="sact:DMT42_00555"/>
<accession>A0A2U9PEC3</accession>
<dbReference type="GO" id="GO:0005886">
    <property type="term" value="C:plasma membrane"/>
    <property type="evidence" value="ECO:0007669"/>
    <property type="project" value="UniProtKB-SubCell"/>
</dbReference>